<keyword evidence="2" id="KW-1185">Reference proteome</keyword>
<gene>
    <name evidence="1" type="ORF">T459_30607</name>
</gene>
<protein>
    <submittedName>
        <fullName evidence="1">Uncharacterized protein</fullName>
    </submittedName>
</protein>
<sequence>MLLRIILCAGRSFGVSFPFRSVFGETPPISGLGEVVNVFVKYLNLSSSAPSDRDGHVNCTGSPRWKVRGTFNAIQLRNIVPVVDSGNFWNSWIQRLLYRFILRTLLNCPMESFITNTSQMFTFWVSYLEPWTICVEEFAKLDSNLAKSNKSTLKDVNPSTLHGYTSSWQTFVLAN</sequence>
<reference evidence="1 2" key="2">
    <citation type="journal article" date="2017" name="Genome Biol.">
        <title>New reference genome sequences of hot pepper reveal the massive evolution of plant disease-resistance genes by retroduplication.</title>
        <authorList>
            <person name="Kim S."/>
            <person name="Park J."/>
            <person name="Yeom S.I."/>
            <person name="Kim Y.M."/>
            <person name="Seo E."/>
            <person name="Kim K.T."/>
            <person name="Kim M.S."/>
            <person name="Lee J.M."/>
            <person name="Cheong K."/>
            <person name="Shin H.S."/>
            <person name="Kim S.B."/>
            <person name="Han K."/>
            <person name="Lee J."/>
            <person name="Park M."/>
            <person name="Lee H.A."/>
            <person name="Lee H.Y."/>
            <person name="Lee Y."/>
            <person name="Oh S."/>
            <person name="Lee J.H."/>
            <person name="Choi E."/>
            <person name="Choi E."/>
            <person name="Lee S.E."/>
            <person name="Jeon J."/>
            <person name="Kim H."/>
            <person name="Choi G."/>
            <person name="Song H."/>
            <person name="Lee J."/>
            <person name="Lee S.C."/>
            <person name="Kwon J.K."/>
            <person name="Lee H.Y."/>
            <person name="Koo N."/>
            <person name="Hong Y."/>
            <person name="Kim R.W."/>
            <person name="Kang W.H."/>
            <person name="Huh J.H."/>
            <person name="Kang B.C."/>
            <person name="Yang T.J."/>
            <person name="Lee Y.H."/>
            <person name="Bennetzen J.L."/>
            <person name="Choi D."/>
        </authorList>
    </citation>
    <scope>NUCLEOTIDE SEQUENCE [LARGE SCALE GENOMIC DNA]</scope>
    <source>
        <strain evidence="2">cv. CM334</strain>
    </source>
</reference>
<dbReference type="STRING" id="4072.A0A2G2Y8W7"/>
<dbReference type="Proteomes" id="UP000222542">
    <property type="component" value="Unassembled WGS sequence"/>
</dbReference>
<comment type="caution">
    <text evidence="1">The sequence shown here is derived from an EMBL/GenBank/DDBJ whole genome shotgun (WGS) entry which is preliminary data.</text>
</comment>
<accession>A0A2G2Y8W7</accession>
<dbReference type="Gramene" id="PHT66182">
    <property type="protein sequence ID" value="PHT66182"/>
    <property type="gene ID" value="T459_30607"/>
</dbReference>
<dbReference type="PANTHER" id="PTHR31801:SF1">
    <property type="entry name" value="SPHINGOMYELIN PHOSPHODIESTERASE"/>
    <property type="match status" value="1"/>
</dbReference>
<evidence type="ECO:0000313" key="2">
    <source>
        <dbReference type="Proteomes" id="UP000222542"/>
    </source>
</evidence>
<dbReference type="PANTHER" id="PTHR31801">
    <property type="entry name" value="ALTERED INHERITANCE OF MITOCHONDRIA PROTEIN 24, MITOCHONDRIAL"/>
    <property type="match status" value="1"/>
</dbReference>
<dbReference type="AlphaFoldDB" id="A0A2G2Y8W7"/>
<dbReference type="EMBL" id="AYRZ02000012">
    <property type="protein sequence ID" value="PHT66182.1"/>
    <property type="molecule type" value="Genomic_DNA"/>
</dbReference>
<reference evidence="1 2" key="1">
    <citation type="journal article" date="2014" name="Nat. Genet.">
        <title>Genome sequence of the hot pepper provides insights into the evolution of pungency in Capsicum species.</title>
        <authorList>
            <person name="Kim S."/>
            <person name="Park M."/>
            <person name="Yeom S.I."/>
            <person name="Kim Y.M."/>
            <person name="Lee J.M."/>
            <person name="Lee H.A."/>
            <person name="Seo E."/>
            <person name="Choi J."/>
            <person name="Cheong K."/>
            <person name="Kim K.T."/>
            <person name="Jung K."/>
            <person name="Lee G.W."/>
            <person name="Oh S.K."/>
            <person name="Bae C."/>
            <person name="Kim S.B."/>
            <person name="Lee H.Y."/>
            <person name="Kim S.Y."/>
            <person name="Kim M.S."/>
            <person name="Kang B.C."/>
            <person name="Jo Y.D."/>
            <person name="Yang H.B."/>
            <person name="Jeong H.J."/>
            <person name="Kang W.H."/>
            <person name="Kwon J.K."/>
            <person name="Shin C."/>
            <person name="Lim J.Y."/>
            <person name="Park J.H."/>
            <person name="Huh J.H."/>
            <person name="Kim J.S."/>
            <person name="Kim B.D."/>
            <person name="Cohen O."/>
            <person name="Paran I."/>
            <person name="Suh M.C."/>
            <person name="Lee S.B."/>
            <person name="Kim Y.K."/>
            <person name="Shin Y."/>
            <person name="Noh S.J."/>
            <person name="Park J."/>
            <person name="Seo Y.S."/>
            <person name="Kwon S.Y."/>
            <person name="Kim H.A."/>
            <person name="Park J.M."/>
            <person name="Kim H.J."/>
            <person name="Choi S.B."/>
            <person name="Bosland P.W."/>
            <person name="Reeves G."/>
            <person name="Jo S.H."/>
            <person name="Lee B.W."/>
            <person name="Cho H.T."/>
            <person name="Choi H.S."/>
            <person name="Lee M.S."/>
            <person name="Yu Y."/>
            <person name="Do Choi Y."/>
            <person name="Park B.S."/>
            <person name="van Deynze A."/>
            <person name="Ashrafi H."/>
            <person name="Hill T."/>
            <person name="Kim W.T."/>
            <person name="Pai H.S."/>
            <person name="Ahn H.K."/>
            <person name="Yeam I."/>
            <person name="Giovannoni J.J."/>
            <person name="Rose J.K."/>
            <person name="Sorensen I."/>
            <person name="Lee S.J."/>
            <person name="Kim R.W."/>
            <person name="Choi I.Y."/>
            <person name="Choi B.S."/>
            <person name="Lim J.S."/>
            <person name="Lee Y.H."/>
            <person name="Choi D."/>
        </authorList>
    </citation>
    <scope>NUCLEOTIDE SEQUENCE [LARGE SCALE GENOMIC DNA]</scope>
    <source>
        <strain evidence="2">cv. CM334</strain>
    </source>
</reference>
<proteinExistence type="predicted"/>
<evidence type="ECO:0000313" key="1">
    <source>
        <dbReference type="EMBL" id="PHT66182.1"/>
    </source>
</evidence>
<name>A0A2G2Y8W7_CAPAN</name>
<organism evidence="1 2">
    <name type="scientific">Capsicum annuum</name>
    <name type="common">Capsicum pepper</name>
    <dbReference type="NCBI Taxonomy" id="4072"/>
    <lineage>
        <taxon>Eukaryota</taxon>
        <taxon>Viridiplantae</taxon>
        <taxon>Streptophyta</taxon>
        <taxon>Embryophyta</taxon>
        <taxon>Tracheophyta</taxon>
        <taxon>Spermatophyta</taxon>
        <taxon>Magnoliopsida</taxon>
        <taxon>eudicotyledons</taxon>
        <taxon>Gunneridae</taxon>
        <taxon>Pentapetalae</taxon>
        <taxon>asterids</taxon>
        <taxon>lamiids</taxon>
        <taxon>Solanales</taxon>
        <taxon>Solanaceae</taxon>
        <taxon>Solanoideae</taxon>
        <taxon>Capsiceae</taxon>
        <taxon>Capsicum</taxon>
    </lineage>
</organism>